<feature type="chain" id="PRO_5021953520" evidence="6">
    <location>
        <begin position="28"/>
        <end position="449"/>
    </location>
</feature>
<dbReference type="PANTHER" id="PTHR43649:SF34">
    <property type="entry name" value="ABC TRANSPORTER PERIPLASMIC-BINDING PROTEIN YCJN-RELATED"/>
    <property type="match status" value="1"/>
</dbReference>
<dbReference type="InterPro" id="IPR006059">
    <property type="entry name" value="SBP"/>
</dbReference>
<dbReference type="CDD" id="cd13585">
    <property type="entry name" value="PBP2_TMBP_like"/>
    <property type="match status" value="1"/>
</dbReference>
<evidence type="ECO:0000256" key="1">
    <source>
        <dbReference type="ARBA" id="ARBA00004418"/>
    </source>
</evidence>
<comment type="similarity">
    <text evidence="2">Belongs to the bacterial solute-binding protein 1 family.</text>
</comment>
<protein>
    <submittedName>
        <fullName evidence="7">Sugar ABC transporter substrate-binding protein</fullName>
    </submittedName>
</protein>
<dbReference type="AlphaFoldDB" id="A0A549T8J9"/>
<evidence type="ECO:0000313" key="7">
    <source>
        <dbReference type="EMBL" id="TRL38185.1"/>
    </source>
</evidence>
<dbReference type="Gene3D" id="3.40.190.10">
    <property type="entry name" value="Periplasmic binding protein-like II"/>
    <property type="match status" value="2"/>
</dbReference>
<dbReference type="Pfam" id="PF01547">
    <property type="entry name" value="SBP_bac_1"/>
    <property type="match status" value="1"/>
</dbReference>
<dbReference type="GO" id="GO:0042597">
    <property type="term" value="C:periplasmic space"/>
    <property type="evidence" value="ECO:0007669"/>
    <property type="project" value="UniProtKB-SubCell"/>
</dbReference>
<evidence type="ECO:0000256" key="4">
    <source>
        <dbReference type="ARBA" id="ARBA00022729"/>
    </source>
</evidence>
<dbReference type="SUPFAM" id="SSF53850">
    <property type="entry name" value="Periplasmic binding protein-like II"/>
    <property type="match status" value="1"/>
</dbReference>
<dbReference type="EMBL" id="VJMG01000035">
    <property type="protein sequence ID" value="TRL38185.1"/>
    <property type="molecule type" value="Genomic_DNA"/>
</dbReference>
<evidence type="ECO:0000256" key="3">
    <source>
        <dbReference type="ARBA" id="ARBA00022448"/>
    </source>
</evidence>
<evidence type="ECO:0000256" key="6">
    <source>
        <dbReference type="SAM" id="SignalP"/>
    </source>
</evidence>
<accession>A0A549T8J9</accession>
<dbReference type="Proteomes" id="UP000316801">
    <property type="component" value="Unassembled WGS sequence"/>
</dbReference>
<comment type="caution">
    <text evidence="7">The sequence shown here is derived from an EMBL/GenBank/DDBJ whole genome shotgun (WGS) entry which is preliminary data.</text>
</comment>
<dbReference type="PANTHER" id="PTHR43649">
    <property type="entry name" value="ARABINOSE-BINDING PROTEIN-RELATED"/>
    <property type="match status" value="1"/>
</dbReference>
<feature type="signal peptide" evidence="6">
    <location>
        <begin position="1"/>
        <end position="27"/>
    </location>
</feature>
<keyword evidence="5" id="KW-0574">Periplasm</keyword>
<dbReference type="InterPro" id="IPR050490">
    <property type="entry name" value="Bact_solute-bd_prot1"/>
</dbReference>
<organism evidence="7 8">
    <name type="scientific">Rhizobium straminoryzae</name>
    <dbReference type="NCBI Taxonomy" id="1387186"/>
    <lineage>
        <taxon>Bacteria</taxon>
        <taxon>Pseudomonadati</taxon>
        <taxon>Pseudomonadota</taxon>
        <taxon>Alphaproteobacteria</taxon>
        <taxon>Hyphomicrobiales</taxon>
        <taxon>Rhizobiaceae</taxon>
        <taxon>Rhizobium/Agrobacterium group</taxon>
        <taxon>Rhizobium</taxon>
    </lineage>
</organism>
<sequence>MKRLLKVCASVLALAAASASMPLAAHADWLEDAAKPLKGTQISGIFLDRPGYRAIIKLLPEFEKKTGIKVNYEIVPYENTREKEVLNFTSQGDITMALVDLVWMGEFAENGWIEPIEKFTKDKSITDPNLKLDGFFPLLLDAFGSWGGKTYGLPFDNYSGLLFYNSCKLKEAGFDKPPATWDELMNVYAPKLTDASKNQYAFALQSLRGETQSADSFMRFLWPFGGSLLDKQFKSNLMSKESQTGLNFRQALMKYMPPGIVSFDHVESVNALAQGQVAMITEWSAFYGTLVDPATSKLGDCLAVAPEPAGPAGRLPALGGFSLAVAAQASEAQKKATWLFIQWATSEDIAKSYVEAGGVSGRMSVYNDPAIKAKYKFVEPMVASWQKGVPEFRPRFPAWPAISEVVAEWGSKMMLGQVSVEAGSKEIGTRMEDILKKEGYYDGKKKLLQ</sequence>
<comment type="subcellular location">
    <subcellularLocation>
        <location evidence="1">Periplasm</location>
    </subcellularLocation>
</comment>
<name>A0A549T8J9_9HYPH</name>
<keyword evidence="8" id="KW-1185">Reference proteome</keyword>
<evidence type="ECO:0000313" key="8">
    <source>
        <dbReference type="Proteomes" id="UP000316801"/>
    </source>
</evidence>
<keyword evidence="4 6" id="KW-0732">Signal</keyword>
<gene>
    <name evidence="7" type="ORF">FNA46_13390</name>
</gene>
<keyword evidence="3" id="KW-0813">Transport</keyword>
<evidence type="ECO:0000256" key="5">
    <source>
        <dbReference type="ARBA" id="ARBA00022764"/>
    </source>
</evidence>
<dbReference type="RefSeq" id="WP_143125710.1">
    <property type="nucleotide sequence ID" value="NZ_VJMG01000035.1"/>
</dbReference>
<reference evidence="7 8" key="1">
    <citation type="submission" date="2019-07" db="EMBL/GenBank/DDBJ databases">
        <title>Ln-dependent methylotrophs.</title>
        <authorList>
            <person name="Tani A."/>
        </authorList>
    </citation>
    <scope>NUCLEOTIDE SEQUENCE [LARGE SCALE GENOMIC DNA]</scope>
    <source>
        <strain evidence="7 8">SM12</strain>
    </source>
</reference>
<proteinExistence type="inferred from homology"/>
<evidence type="ECO:0000256" key="2">
    <source>
        <dbReference type="ARBA" id="ARBA00008520"/>
    </source>
</evidence>